<organism evidence="1 2">
    <name type="scientific">Daphnia galeata</name>
    <dbReference type="NCBI Taxonomy" id="27404"/>
    <lineage>
        <taxon>Eukaryota</taxon>
        <taxon>Metazoa</taxon>
        <taxon>Ecdysozoa</taxon>
        <taxon>Arthropoda</taxon>
        <taxon>Crustacea</taxon>
        <taxon>Branchiopoda</taxon>
        <taxon>Diplostraca</taxon>
        <taxon>Cladocera</taxon>
        <taxon>Anomopoda</taxon>
        <taxon>Daphniidae</taxon>
        <taxon>Daphnia</taxon>
    </lineage>
</organism>
<evidence type="ECO:0000313" key="2">
    <source>
        <dbReference type="Proteomes" id="UP000789390"/>
    </source>
</evidence>
<proteinExistence type="predicted"/>
<protein>
    <submittedName>
        <fullName evidence="1">Uncharacterized protein</fullName>
    </submittedName>
</protein>
<accession>A0A8J2S1B7</accession>
<dbReference type="OrthoDB" id="10481376at2759"/>
<gene>
    <name evidence="1" type="ORF">DGAL_LOCUS16081</name>
</gene>
<sequence length="168" mass="19011">MLKLNLYSKNKGHHNDVQSEVTGHDRFGHIGVHRSAKSSSFANSFTPSPKWRIQKEALLRQQRQAERWRRASGVRGDGYKPIISQQPSTAAIKEENECNHSSESEIKSNSRSSFFGLSWLRQLLQHLLVCRSEGCPNPTEESPEYLIPCCKTTEREGSLETAVTIVKC</sequence>
<name>A0A8J2S1B7_9CRUS</name>
<comment type="caution">
    <text evidence="1">The sequence shown here is derived from an EMBL/GenBank/DDBJ whole genome shotgun (WGS) entry which is preliminary data.</text>
</comment>
<keyword evidence="2" id="KW-1185">Reference proteome</keyword>
<dbReference type="EMBL" id="CAKKLH010000325">
    <property type="protein sequence ID" value="CAH0112366.1"/>
    <property type="molecule type" value="Genomic_DNA"/>
</dbReference>
<dbReference type="Proteomes" id="UP000789390">
    <property type="component" value="Unassembled WGS sequence"/>
</dbReference>
<evidence type="ECO:0000313" key="1">
    <source>
        <dbReference type="EMBL" id="CAH0112366.1"/>
    </source>
</evidence>
<reference evidence="1" key="1">
    <citation type="submission" date="2021-11" db="EMBL/GenBank/DDBJ databases">
        <authorList>
            <person name="Schell T."/>
        </authorList>
    </citation>
    <scope>NUCLEOTIDE SEQUENCE</scope>
    <source>
        <strain evidence="1">M5</strain>
    </source>
</reference>
<dbReference type="AlphaFoldDB" id="A0A8J2S1B7"/>